<feature type="compositionally biased region" description="Polar residues" evidence="1">
    <location>
        <begin position="271"/>
        <end position="280"/>
    </location>
</feature>
<evidence type="ECO:0000256" key="1">
    <source>
        <dbReference type="SAM" id="MobiDB-lite"/>
    </source>
</evidence>
<feature type="region of interest" description="Disordered" evidence="1">
    <location>
        <begin position="222"/>
        <end position="341"/>
    </location>
</feature>
<dbReference type="AlphaFoldDB" id="A0A2G5BBM8"/>
<dbReference type="EMBL" id="KZ303500">
    <property type="protein sequence ID" value="PIA16410.1"/>
    <property type="molecule type" value="Genomic_DNA"/>
</dbReference>
<proteinExistence type="predicted"/>
<feature type="compositionally biased region" description="Basic residues" evidence="1">
    <location>
        <begin position="103"/>
        <end position="115"/>
    </location>
</feature>
<keyword evidence="3" id="KW-1185">Reference proteome</keyword>
<evidence type="ECO:0000313" key="3">
    <source>
        <dbReference type="Proteomes" id="UP000242474"/>
    </source>
</evidence>
<name>A0A2G5BBM8_COERN</name>
<feature type="region of interest" description="Disordered" evidence="1">
    <location>
        <begin position="81"/>
        <end position="132"/>
    </location>
</feature>
<reference evidence="2 3" key="1">
    <citation type="journal article" date="2015" name="Genome Biol. Evol.">
        <title>Phylogenomic analyses indicate that early fungi evolved digesting cell walls of algal ancestors of land plants.</title>
        <authorList>
            <person name="Chang Y."/>
            <person name="Wang S."/>
            <person name="Sekimoto S."/>
            <person name="Aerts A.L."/>
            <person name="Choi C."/>
            <person name="Clum A."/>
            <person name="LaButti K.M."/>
            <person name="Lindquist E.A."/>
            <person name="Yee Ngan C."/>
            <person name="Ohm R.A."/>
            <person name="Salamov A.A."/>
            <person name="Grigoriev I.V."/>
            <person name="Spatafora J.W."/>
            <person name="Berbee M.L."/>
        </authorList>
    </citation>
    <scope>NUCLEOTIDE SEQUENCE [LARGE SCALE GENOMIC DNA]</scope>
    <source>
        <strain evidence="2 3">NRRL 1564</strain>
    </source>
</reference>
<feature type="compositionally biased region" description="Basic and acidic residues" evidence="1">
    <location>
        <begin position="315"/>
        <end position="324"/>
    </location>
</feature>
<feature type="region of interest" description="Disordered" evidence="1">
    <location>
        <begin position="369"/>
        <end position="444"/>
    </location>
</feature>
<feature type="compositionally biased region" description="Acidic residues" evidence="1">
    <location>
        <begin position="89"/>
        <end position="98"/>
    </location>
</feature>
<feature type="compositionally biased region" description="Basic and acidic residues" evidence="1">
    <location>
        <begin position="472"/>
        <end position="485"/>
    </location>
</feature>
<dbReference type="Proteomes" id="UP000242474">
    <property type="component" value="Unassembled WGS sequence"/>
</dbReference>
<dbReference type="OrthoDB" id="5582505at2759"/>
<gene>
    <name evidence="2" type="ORF">COEREDRAFT_81356</name>
</gene>
<evidence type="ECO:0000313" key="2">
    <source>
        <dbReference type="EMBL" id="PIA16410.1"/>
    </source>
</evidence>
<organism evidence="2 3">
    <name type="scientific">Coemansia reversa (strain ATCC 12441 / NRRL 1564)</name>
    <dbReference type="NCBI Taxonomy" id="763665"/>
    <lineage>
        <taxon>Eukaryota</taxon>
        <taxon>Fungi</taxon>
        <taxon>Fungi incertae sedis</taxon>
        <taxon>Zoopagomycota</taxon>
        <taxon>Kickxellomycotina</taxon>
        <taxon>Kickxellomycetes</taxon>
        <taxon>Kickxellales</taxon>
        <taxon>Kickxellaceae</taxon>
        <taxon>Coemansia</taxon>
    </lineage>
</organism>
<feature type="region of interest" description="Disordered" evidence="1">
    <location>
        <begin position="472"/>
        <end position="492"/>
    </location>
</feature>
<sequence length="492" mass="54142">MGKAGVEKTEAALRAARSAIEASNLESIAIIAGPRSTLPDCSVQRNIDASYLYRPVVETHDGSERMYTKYNLPLFEIIGEGNNNSAKDEDSEHNEDDGPATAVRRRRRNQQRRRDRAKDAGTNLEAAVSKPALEDVSDEHYQRLHRKPEYVEKRIRNREIELYQYARWQEGQKQELERRRQQLQRYNHGFSHYGHHPSMGEGSEEGHTGPAAQLLSKYSLPQHATAASTKAERVNAKETTNPQSKHNKSTRQSRKRAKLSVGAQIERMSLRDSQPSSPGTATMPLENAASPSPSSLHSEARDGMLVDGGDGVSEVSHKTVEDSTLRGSQGGARPPQIPLSEDERKLARLGGNILEQFLVLAARLPSPSVLPTLELSPDDNSSEKALSAESEDQSSSDSENGKGNGSSCDKDSSDGENESAESASEVDNEDDAGSNEIDGNNGTWDNPINCGGCRGCCPQEFSLPRQVYGRILKEREAQSQEQGDRRQRKGTK</sequence>
<protein>
    <submittedName>
        <fullName evidence="2">Uncharacterized protein</fullName>
    </submittedName>
</protein>
<feature type="compositionally biased region" description="Basic residues" evidence="1">
    <location>
        <begin position="245"/>
        <end position="258"/>
    </location>
</feature>
<feature type="compositionally biased region" description="Acidic residues" evidence="1">
    <location>
        <begin position="414"/>
        <end position="433"/>
    </location>
</feature>
<accession>A0A2G5BBM8</accession>